<keyword evidence="1" id="KW-0732">Signal</keyword>
<feature type="domain" description="3-keto-alpha-glucoside-1,2-lyase/3-keto-2-hydroxy-glucal hydratase" evidence="2">
    <location>
        <begin position="28"/>
        <end position="228"/>
    </location>
</feature>
<dbReference type="RefSeq" id="WP_268076092.1">
    <property type="nucleotide sequence ID" value="NZ_CP109965.1"/>
</dbReference>
<dbReference type="EMBL" id="CP109965">
    <property type="protein sequence ID" value="WAJ71539.1"/>
    <property type="molecule type" value="Genomic_DNA"/>
</dbReference>
<gene>
    <name evidence="3" type="ORF">OLW01_07010</name>
</gene>
<protein>
    <submittedName>
        <fullName evidence="3">DUF1080 domain-containing protein</fullName>
    </submittedName>
</protein>
<keyword evidence="4" id="KW-1185">Reference proteome</keyword>
<dbReference type="Pfam" id="PF06439">
    <property type="entry name" value="3keto-disac_hyd"/>
    <property type="match status" value="1"/>
</dbReference>
<dbReference type="Gene3D" id="2.60.120.560">
    <property type="entry name" value="Exo-inulinase, domain 1"/>
    <property type="match status" value="1"/>
</dbReference>
<evidence type="ECO:0000313" key="4">
    <source>
        <dbReference type="Proteomes" id="UP001163726"/>
    </source>
</evidence>
<evidence type="ECO:0000259" key="2">
    <source>
        <dbReference type="Pfam" id="PF06439"/>
    </source>
</evidence>
<dbReference type="InterPro" id="IPR010496">
    <property type="entry name" value="AL/BT2_dom"/>
</dbReference>
<accession>A0ABY7AT28</accession>
<dbReference type="Proteomes" id="UP001163726">
    <property type="component" value="Chromosome"/>
</dbReference>
<evidence type="ECO:0000313" key="3">
    <source>
        <dbReference type="EMBL" id="WAJ71539.1"/>
    </source>
</evidence>
<reference evidence="3" key="1">
    <citation type="submission" date="2022-10" db="EMBL/GenBank/DDBJ databases">
        <title>Catenovulum adriacola sp. nov. isolated in the Harbour of Susak.</title>
        <authorList>
            <person name="Schoch T."/>
            <person name="Reich S.J."/>
            <person name="Stoeferle S."/>
            <person name="Flaiz M."/>
            <person name="Kazda M."/>
            <person name="Riedel C.U."/>
            <person name="Duerre P."/>
        </authorList>
    </citation>
    <scope>NUCLEOTIDE SEQUENCE</scope>
    <source>
        <strain evidence="3">TS8</strain>
    </source>
</reference>
<organism evidence="3 4">
    <name type="scientific">Catenovulum adriaticum</name>
    <dbReference type="NCBI Taxonomy" id="2984846"/>
    <lineage>
        <taxon>Bacteria</taxon>
        <taxon>Pseudomonadati</taxon>
        <taxon>Pseudomonadota</taxon>
        <taxon>Gammaproteobacteria</taxon>
        <taxon>Alteromonadales</taxon>
        <taxon>Alteromonadaceae</taxon>
        <taxon>Catenovulum</taxon>
    </lineage>
</organism>
<feature type="chain" id="PRO_5045858500" evidence="1">
    <location>
        <begin position="23"/>
        <end position="230"/>
    </location>
</feature>
<proteinExistence type="predicted"/>
<sequence>MELKTLVSSISLGLLLTFNVAAETLSDSLDNWKNVYPYGEVKKSGENLELISTGNWFLLSKKRYSDFILEADVKMPTVDKEYSNSGIIFRAQIRNKKDGTQTAYGYQAEVDPSDRKWSGGLYEQGTARQWLFPLHEKRSKPGEQFKKNLSPKWTEEKANAYKHTQWNHYKIKAQGEHIQIWVNGVLTVDVIDSNLSEGHIGIQHHGSWKFKKQGDRTNTVLFKNIQITPL</sequence>
<evidence type="ECO:0000256" key="1">
    <source>
        <dbReference type="SAM" id="SignalP"/>
    </source>
</evidence>
<feature type="signal peptide" evidence="1">
    <location>
        <begin position="1"/>
        <end position="22"/>
    </location>
</feature>
<name>A0ABY7AT28_9ALTE</name>